<dbReference type="GO" id="GO:0003677">
    <property type="term" value="F:DNA binding"/>
    <property type="evidence" value="ECO:0007669"/>
    <property type="project" value="InterPro"/>
</dbReference>
<dbReference type="Proteomes" id="UP000050996">
    <property type="component" value="Unassembled WGS sequence"/>
</dbReference>
<evidence type="ECO:0000313" key="4">
    <source>
        <dbReference type="EMBL" id="KQL18398.1"/>
    </source>
</evidence>
<keyword evidence="4" id="KW-0378">Hydrolase</keyword>
<evidence type="ECO:0000259" key="1">
    <source>
        <dbReference type="PROSITE" id="PS50035"/>
    </source>
</evidence>
<dbReference type="InterPro" id="IPR014001">
    <property type="entry name" value="Helicase_ATP-bd"/>
</dbReference>
<dbReference type="CDD" id="cd09204">
    <property type="entry name" value="PLDc_N_DEXD_b2"/>
    <property type="match status" value="1"/>
</dbReference>
<dbReference type="Pfam" id="PF13091">
    <property type="entry name" value="PLDc_2"/>
    <property type="match status" value="1"/>
</dbReference>
<accession>A0A0Q3QL39</accession>
<dbReference type="InterPro" id="IPR027417">
    <property type="entry name" value="P-loop_NTPase"/>
</dbReference>
<feature type="domain" description="PLD phosphodiesterase" evidence="1">
    <location>
        <begin position="116"/>
        <end position="146"/>
    </location>
</feature>
<keyword evidence="4" id="KW-0255">Endonuclease</keyword>
<protein>
    <submittedName>
        <fullName evidence="4">NgoFVII family restriction endonuclease</fullName>
    </submittedName>
</protein>
<dbReference type="PANTHER" id="PTHR47396">
    <property type="entry name" value="TYPE I RESTRICTION ENZYME ECOKI R PROTEIN"/>
    <property type="match status" value="1"/>
</dbReference>
<dbReference type="CDD" id="cd18799">
    <property type="entry name" value="SF2_C_EcoAI-like"/>
    <property type="match status" value="1"/>
</dbReference>
<feature type="domain" description="Helicase ATP-binding" evidence="2">
    <location>
        <begin position="240"/>
        <end position="392"/>
    </location>
</feature>
<dbReference type="InterPro" id="IPR050742">
    <property type="entry name" value="Helicase_Restrict-Modif_Enz"/>
</dbReference>
<dbReference type="Pfam" id="PF11907">
    <property type="entry name" value="DUF3427"/>
    <property type="match status" value="1"/>
</dbReference>
<dbReference type="InterPro" id="IPR021835">
    <property type="entry name" value="DUF3427"/>
</dbReference>
<dbReference type="GO" id="GO:0016787">
    <property type="term" value="F:hydrolase activity"/>
    <property type="evidence" value="ECO:0007669"/>
    <property type="project" value="InterPro"/>
</dbReference>
<dbReference type="SUPFAM" id="SSF52540">
    <property type="entry name" value="P-loop containing nucleoside triphosphate hydrolases"/>
    <property type="match status" value="1"/>
</dbReference>
<dbReference type="SUPFAM" id="SSF56024">
    <property type="entry name" value="Phospholipase D/nuclease"/>
    <property type="match status" value="1"/>
</dbReference>
<dbReference type="AlphaFoldDB" id="A0A0Q3QL39"/>
<dbReference type="PATRIC" id="fig|1637975.4.peg.1187"/>
<dbReference type="Pfam" id="PF00271">
    <property type="entry name" value="Helicase_C"/>
    <property type="match status" value="1"/>
</dbReference>
<dbReference type="STRING" id="1637975.AN957_07320"/>
<feature type="domain" description="Helicase C-terminal" evidence="3">
    <location>
        <begin position="443"/>
        <end position="593"/>
    </location>
</feature>
<name>A0A0Q3QL39_9BACI</name>
<evidence type="ECO:0000259" key="3">
    <source>
        <dbReference type="PROSITE" id="PS51194"/>
    </source>
</evidence>
<dbReference type="RefSeq" id="WP_056687107.1">
    <property type="nucleotide sequence ID" value="NZ_LJIX01000006.1"/>
</dbReference>
<dbReference type="Gene3D" id="3.30.870.10">
    <property type="entry name" value="Endonuclease Chain A"/>
    <property type="match status" value="1"/>
</dbReference>
<evidence type="ECO:0000259" key="2">
    <source>
        <dbReference type="PROSITE" id="PS51192"/>
    </source>
</evidence>
<dbReference type="GO" id="GO:0005829">
    <property type="term" value="C:cytosol"/>
    <property type="evidence" value="ECO:0007669"/>
    <property type="project" value="TreeGrafter"/>
</dbReference>
<keyword evidence="4" id="KW-0540">Nuclease</keyword>
<dbReference type="PROSITE" id="PS50035">
    <property type="entry name" value="PLD"/>
    <property type="match status" value="1"/>
</dbReference>
<organism evidence="4 5">
    <name type="scientific">Cytobacillus solani</name>
    <dbReference type="NCBI Taxonomy" id="1637975"/>
    <lineage>
        <taxon>Bacteria</taxon>
        <taxon>Bacillati</taxon>
        <taxon>Bacillota</taxon>
        <taxon>Bacilli</taxon>
        <taxon>Bacillales</taxon>
        <taxon>Bacillaceae</taxon>
        <taxon>Cytobacillus</taxon>
    </lineage>
</organism>
<gene>
    <name evidence="4" type="ORF">AN957_07320</name>
</gene>
<dbReference type="GO" id="GO:0005524">
    <property type="term" value="F:ATP binding"/>
    <property type="evidence" value="ECO:0007669"/>
    <property type="project" value="InterPro"/>
</dbReference>
<dbReference type="InterPro" id="IPR001736">
    <property type="entry name" value="PLipase_D/transphosphatidylase"/>
</dbReference>
<dbReference type="PROSITE" id="PS51192">
    <property type="entry name" value="HELICASE_ATP_BIND_1"/>
    <property type="match status" value="1"/>
</dbReference>
<dbReference type="InterPro" id="IPR058403">
    <property type="entry name" value="DUF8090"/>
</dbReference>
<dbReference type="PANTHER" id="PTHR47396:SF1">
    <property type="entry name" value="ATP-DEPENDENT HELICASE IRC3-RELATED"/>
    <property type="match status" value="1"/>
</dbReference>
<proteinExistence type="predicted"/>
<dbReference type="InterPro" id="IPR001650">
    <property type="entry name" value="Helicase_C-like"/>
</dbReference>
<dbReference type="InterPro" id="IPR025202">
    <property type="entry name" value="PLD-like_dom"/>
</dbReference>
<dbReference type="CDD" id="cd18032">
    <property type="entry name" value="DEXHc_RE_I_III_res"/>
    <property type="match status" value="1"/>
</dbReference>
<dbReference type="PROSITE" id="PS51194">
    <property type="entry name" value="HELICASE_CTER"/>
    <property type="match status" value="1"/>
</dbReference>
<dbReference type="Gene3D" id="3.40.50.300">
    <property type="entry name" value="P-loop containing nucleotide triphosphate hydrolases"/>
    <property type="match status" value="2"/>
</dbReference>
<dbReference type="SMART" id="SM00490">
    <property type="entry name" value="HELICc"/>
    <property type="match status" value="1"/>
</dbReference>
<dbReference type="Pfam" id="PF04851">
    <property type="entry name" value="ResIII"/>
    <property type="match status" value="1"/>
</dbReference>
<sequence length="964" mass="111352">MENLIQSLEASLHKGFIDKQLNKSGRYKPKLLVNNLKKNENVLSTLIEELDQSKSFIFSVAFITESGLATLKSHFLDLDRKGAKGRILTSTFLHFNQPKVFRELMKIKNVEVRLTDLKGFHSKGYIFDHDTHYSLIVGSSNLTAHALKVNYEWNVKLTSLENGEIVHHFKSQFEEVWDQARALTEEWIEEYEKTYSQVAETKDFDQVVELPTQYQTNTIEDALKIVPNKMQQAALEQIEAVRAAGKDKGLIISATGTGKTYLSAFDVRRFGPKRMLFIVHREQILYKAKSDFKKILGGIDEDFGILSGTNKHTNAKYLFATIQTISKEGTLREFDPQEFDYVLIDEVHKAGAGSYRRVIDYFKPQFFMGMTATPERTDDFNIYELFDYNIAYEIRLQEALEEDMLSPFHYFGVTDLDINGENVDDANILTKLVNEERVNHIIDKVDYYGFSGETVKGLIFCSRKKEAEELSIALNEKGLRTVALTGDDSQEERSYRVNQLENGQLDYILTVDIFNEGIDIPCINQVVMLRQTQSSIIFIQQLGRGLRKHDSKDFVTIIDFIGNYKNNYLIPIALSGDQSQNKDNIRRHTKDTSYIKGVSTINFEEVAKKRIFSAINNSNLTTLKILKDAFIEVKNRLGRVPYLYDFVTQHSIDPVVIVDKYSNYYQFLLKMKEEVPTITNYENQVLTMLSLELVNGKRKHEIVLLELLMQQGKVAHGEYINHLNKEGCVVDEDTIASVKGIFDLSFFTQVFKKKYGDQAIITFKENYFTFNDSIGESLVRNYYFKTMVLDILLSAKEKSKKYDCKQSLTLYEKYSRKDSCKLLNWQNDESSTMYGYKTKHHTCPIFITYHKKDEIESSVNYGDEFLSQDVLKWYTRSNRTLSSDEVQTIIDAEENHIDLHIFVKKDDDEGSDFYYLGKAKPDKGTVQQDVMKDGKPVVHMNMIMEQSIDNKFYHYIIEGSEDVE</sequence>
<keyword evidence="5" id="KW-1185">Reference proteome</keyword>
<evidence type="ECO:0000313" key="5">
    <source>
        <dbReference type="Proteomes" id="UP000050996"/>
    </source>
</evidence>
<dbReference type="GO" id="GO:0004519">
    <property type="term" value="F:endonuclease activity"/>
    <property type="evidence" value="ECO:0007669"/>
    <property type="project" value="UniProtKB-KW"/>
</dbReference>
<dbReference type="InterPro" id="IPR006935">
    <property type="entry name" value="Helicase/UvrB_N"/>
</dbReference>
<dbReference type="EMBL" id="LJIX01000006">
    <property type="protein sequence ID" value="KQL18398.1"/>
    <property type="molecule type" value="Genomic_DNA"/>
</dbReference>
<comment type="caution">
    <text evidence="4">The sequence shown here is derived from an EMBL/GenBank/DDBJ whole genome shotgun (WGS) entry which is preliminary data.</text>
</comment>
<dbReference type="SMART" id="SM00487">
    <property type="entry name" value="DEXDc"/>
    <property type="match status" value="1"/>
</dbReference>
<dbReference type="GO" id="GO:0006793">
    <property type="term" value="P:phosphorus metabolic process"/>
    <property type="evidence" value="ECO:0007669"/>
    <property type="project" value="UniProtKB-ARBA"/>
</dbReference>
<dbReference type="Pfam" id="PF26350">
    <property type="entry name" value="DUF8090"/>
    <property type="match status" value="1"/>
</dbReference>
<reference evidence="4 5" key="1">
    <citation type="submission" date="2015-09" db="EMBL/GenBank/DDBJ databases">
        <title>Genome sequencing project for genomic taxonomy and phylogenomics of Bacillus-like bacteria.</title>
        <authorList>
            <person name="Liu B."/>
            <person name="Wang J."/>
            <person name="Zhu Y."/>
            <person name="Liu G."/>
            <person name="Chen Q."/>
            <person name="Chen Z."/>
            <person name="Lan J."/>
            <person name="Che J."/>
            <person name="Ge C."/>
            <person name="Shi H."/>
            <person name="Pan Z."/>
            <person name="Liu X."/>
        </authorList>
    </citation>
    <scope>NUCLEOTIDE SEQUENCE [LARGE SCALE GENOMIC DNA]</scope>
    <source>
        <strain evidence="4 5">FJAT-18043</strain>
    </source>
</reference>